<organism evidence="2 3">
    <name type="scientific">Hymenobacter glacialis</name>
    <dbReference type="NCBI Taxonomy" id="1908236"/>
    <lineage>
        <taxon>Bacteria</taxon>
        <taxon>Pseudomonadati</taxon>
        <taxon>Bacteroidota</taxon>
        <taxon>Cytophagia</taxon>
        <taxon>Cytophagales</taxon>
        <taxon>Hymenobacteraceae</taxon>
        <taxon>Hymenobacter</taxon>
    </lineage>
</organism>
<dbReference type="AlphaFoldDB" id="A0A1G1T8M0"/>
<proteinExistence type="predicted"/>
<keyword evidence="1" id="KW-0472">Membrane</keyword>
<name>A0A1G1T8M0_9BACT</name>
<gene>
    <name evidence="2" type="ORF">BEN48_11710</name>
</gene>
<evidence type="ECO:0000313" key="2">
    <source>
        <dbReference type="EMBL" id="OGX87226.1"/>
    </source>
</evidence>
<keyword evidence="1" id="KW-0812">Transmembrane</keyword>
<dbReference type="Proteomes" id="UP000177791">
    <property type="component" value="Unassembled WGS sequence"/>
</dbReference>
<dbReference type="RefSeq" id="WP_070733197.1">
    <property type="nucleotide sequence ID" value="NZ_MDZC01000044.1"/>
</dbReference>
<protein>
    <submittedName>
        <fullName evidence="2">Uncharacterized protein</fullName>
    </submittedName>
</protein>
<dbReference type="EMBL" id="MDZC01000044">
    <property type="protein sequence ID" value="OGX87226.1"/>
    <property type="molecule type" value="Genomic_DNA"/>
</dbReference>
<sequence length="59" mass="6677">MDTLVELVIEVLFSYPGVGIRWVLHGGKKSYASLLQDDFMYNAFAFFIFLTIVVVLAAF</sequence>
<evidence type="ECO:0000313" key="3">
    <source>
        <dbReference type="Proteomes" id="UP000177791"/>
    </source>
</evidence>
<comment type="caution">
    <text evidence="2">The sequence shown here is derived from an EMBL/GenBank/DDBJ whole genome shotgun (WGS) entry which is preliminary data.</text>
</comment>
<keyword evidence="3" id="KW-1185">Reference proteome</keyword>
<keyword evidence="1" id="KW-1133">Transmembrane helix</keyword>
<reference evidence="2 3" key="1">
    <citation type="submission" date="2016-08" db="EMBL/GenBank/DDBJ databases">
        <title>Hymenobacter coccineus sp. nov., Hymenobacter lapidarius sp. nov. and Hymenobacter glacialis sp. nov., isolated from Antarctic soil.</title>
        <authorList>
            <person name="Sedlacek I."/>
            <person name="Kralova S."/>
            <person name="Kyrova K."/>
            <person name="Maslanova I."/>
            <person name="Stankova E."/>
            <person name="Vrbovska V."/>
            <person name="Nemec M."/>
            <person name="Bartak M."/>
            <person name="Svec P."/>
            <person name="Busse H.-J."/>
            <person name="Pantucek R."/>
        </authorList>
    </citation>
    <scope>NUCLEOTIDE SEQUENCE [LARGE SCALE GENOMIC DNA]</scope>
    <source>
        <strain evidence="2 3">CCM 8648</strain>
    </source>
</reference>
<evidence type="ECO:0000256" key="1">
    <source>
        <dbReference type="SAM" id="Phobius"/>
    </source>
</evidence>
<accession>A0A1G1T8M0</accession>
<feature type="transmembrane region" description="Helical" evidence="1">
    <location>
        <begin position="39"/>
        <end position="58"/>
    </location>
</feature>